<sequence length="104" mass="12557">MLTEDLCLNLIEYYRQNPTLWDPTDKRYKLSKFKVDLWKNIAQEFKCEEGEVKRKLESLLTSYRREMRREEAVRSGMGTQDVYHSKWFEFKAILQQTNQATEPS</sequence>
<dbReference type="EMBL" id="OV651822">
    <property type="protein sequence ID" value="CAH1100231.1"/>
    <property type="molecule type" value="Genomic_DNA"/>
</dbReference>
<dbReference type="PANTHER" id="PTHR21505:SF15">
    <property type="entry name" value="RE18252P"/>
    <property type="match status" value="1"/>
</dbReference>
<dbReference type="OrthoDB" id="10051975at2759"/>
<evidence type="ECO:0000259" key="1">
    <source>
        <dbReference type="PROSITE" id="PS51029"/>
    </source>
</evidence>
<reference evidence="2" key="1">
    <citation type="submission" date="2022-01" db="EMBL/GenBank/DDBJ databases">
        <authorList>
            <person name="King R."/>
        </authorList>
    </citation>
    <scope>NUCLEOTIDE SEQUENCE</scope>
</reference>
<protein>
    <recommendedName>
        <fullName evidence="1">MADF domain-containing protein</fullName>
    </recommendedName>
</protein>
<dbReference type="PROSITE" id="PS51029">
    <property type="entry name" value="MADF"/>
    <property type="match status" value="1"/>
</dbReference>
<dbReference type="AlphaFoldDB" id="A0A9P0CFB3"/>
<keyword evidence="3" id="KW-1185">Reference proteome</keyword>
<organism evidence="2 3">
    <name type="scientific">Psylliodes chrysocephalus</name>
    <dbReference type="NCBI Taxonomy" id="3402493"/>
    <lineage>
        <taxon>Eukaryota</taxon>
        <taxon>Metazoa</taxon>
        <taxon>Ecdysozoa</taxon>
        <taxon>Arthropoda</taxon>
        <taxon>Hexapoda</taxon>
        <taxon>Insecta</taxon>
        <taxon>Pterygota</taxon>
        <taxon>Neoptera</taxon>
        <taxon>Endopterygota</taxon>
        <taxon>Coleoptera</taxon>
        <taxon>Polyphaga</taxon>
        <taxon>Cucujiformia</taxon>
        <taxon>Chrysomeloidea</taxon>
        <taxon>Chrysomelidae</taxon>
        <taxon>Galerucinae</taxon>
        <taxon>Alticini</taxon>
        <taxon>Psylliodes</taxon>
    </lineage>
</organism>
<evidence type="ECO:0000313" key="3">
    <source>
        <dbReference type="Proteomes" id="UP001153636"/>
    </source>
</evidence>
<dbReference type="PANTHER" id="PTHR21505">
    <property type="entry name" value="MADF DOMAIN-CONTAINING PROTEIN-RELATED"/>
    <property type="match status" value="1"/>
</dbReference>
<accession>A0A9P0CFB3</accession>
<evidence type="ECO:0000313" key="2">
    <source>
        <dbReference type="EMBL" id="CAH1100231.1"/>
    </source>
</evidence>
<dbReference type="Proteomes" id="UP001153636">
    <property type="component" value="Chromosome 10"/>
</dbReference>
<dbReference type="Pfam" id="PF10545">
    <property type="entry name" value="MADF_DNA_bdg"/>
    <property type="match status" value="1"/>
</dbReference>
<dbReference type="InterPro" id="IPR006578">
    <property type="entry name" value="MADF-dom"/>
</dbReference>
<feature type="domain" description="MADF" evidence="1">
    <location>
        <begin position="9"/>
        <end position="96"/>
    </location>
</feature>
<proteinExistence type="predicted"/>
<dbReference type="SMART" id="SM00595">
    <property type="entry name" value="MADF"/>
    <property type="match status" value="1"/>
</dbReference>
<name>A0A9P0CFB3_9CUCU</name>
<gene>
    <name evidence="2" type="ORF">PSYICH_LOCUS1890</name>
</gene>